<keyword evidence="2" id="KW-1133">Transmembrane helix</keyword>
<dbReference type="Proteomes" id="UP001219518">
    <property type="component" value="Unassembled WGS sequence"/>
</dbReference>
<protein>
    <submittedName>
        <fullName evidence="3">Fibroblast growth factor receptor 2</fullName>
    </submittedName>
</protein>
<feature type="region of interest" description="Disordered" evidence="1">
    <location>
        <begin position="194"/>
        <end position="246"/>
    </location>
</feature>
<keyword evidence="2" id="KW-0472">Membrane</keyword>
<name>A0AAE1LBP0_9NEOP</name>
<reference evidence="3" key="1">
    <citation type="submission" date="2021-07" db="EMBL/GenBank/DDBJ databases">
        <authorList>
            <person name="Catto M.A."/>
            <person name="Jacobson A."/>
            <person name="Kennedy G."/>
            <person name="Labadie P."/>
            <person name="Hunt B.G."/>
            <person name="Srinivasan R."/>
        </authorList>
    </citation>
    <scope>NUCLEOTIDE SEQUENCE</scope>
    <source>
        <strain evidence="3">PL_HMW_Pooled</strain>
        <tissue evidence="3">Head</tissue>
    </source>
</reference>
<gene>
    <name evidence="3" type="ORF">KUF71_022328</name>
</gene>
<accession>A0AAE1LBP0</accession>
<dbReference type="EMBL" id="JAHWGI010000306">
    <property type="protein sequence ID" value="KAK3912874.1"/>
    <property type="molecule type" value="Genomic_DNA"/>
</dbReference>
<dbReference type="AlphaFoldDB" id="A0AAE1LBP0"/>
<evidence type="ECO:0000256" key="2">
    <source>
        <dbReference type="SAM" id="Phobius"/>
    </source>
</evidence>
<keyword evidence="4" id="KW-1185">Reference proteome</keyword>
<sequence length="259" mass="27159">MPLRICTRRLRAGEASGAGAGAGAEAGAALEKHDNAPHVAEPTDPADTMDDAAIDGGHWMDTEIAVGSIVAILLVAAMVAVWISCRRRRRVRDPAEEPGTTAERIVHQLQTAHEVKEIPCRKVSCLKPPSLKVAVTPEPDLAANGNGYPIITTVPPVSPEPSLNPNGVPEISPAVNGTPWEPCFLGIPGQVTRARRRSVSLRSGDDEGGSDDGDVSGTSSTSRGPSPTNLSPGDTGEEATRKRSVTFNAMVEEVQILSN</sequence>
<evidence type="ECO:0000256" key="1">
    <source>
        <dbReference type="SAM" id="MobiDB-lite"/>
    </source>
</evidence>
<keyword evidence="3" id="KW-0675">Receptor</keyword>
<keyword evidence="2" id="KW-0812">Transmembrane</keyword>
<evidence type="ECO:0000313" key="4">
    <source>
        <dbReference type="Proteomes" id="UP001219518"/>
    </source>
</evidence>
<evidence type="ECO:0000313" key="3">
    <source>
        <dbReference type="EMBL" id="KAK3912874.1"/>
    </source>
</evidence>
<feature type="transmembrane region" description="Helical" evidence="2">
    <location>
        <begin position="64"/>
        <end position="83"/>
    </location>
</feature>
<comment type="caution">
    <text evidence="3">The sequence shown here is derived from an EMBL/GenBank/DDBJ whole genome shotgun (WGS) entry which is preliminary data.</text>
</comment>
<reference evidence="3" key="2">
    <citation type="journal article" date="2023" name="BMC Genomics">
        <title>Pest status, molecular evolution, and epigenetic factors derived from the genome assembly of Frankliniella fusca, a thysanopteran phytovirus vector.</title>
        <authorList>
            <person name="Catto M.A."/>
            <person name="Labadie P.E."/>
            <person name="Jacobson A.L."/>
            <person name="Kennedy G.G."/>
            <person name="Srinivasan R."/>
            <person name="Hunt B.G."/>
        </authorList>
    </citation>
    <scope>NUCLEOTIDE SEQUENCE</scope>
    <source>
        <strain evidence="3">PL_HMW_Pooled</strain>
    </source>
</reference>
<organism evidence="3 4">
    <name type="scientific">Frankliniella fusca</name>
    <dbReference type="NCBI Taxonomy" id="407009"/>
    <lineage>
        <taxon>Eukaryota</taxon>
        <taxon>Metazoa</taxon>
        <taxon>Ecdysozoa</taxon>
        <taxon>Arthropoda</taxon>
        <taxon>Hexapoda</taxon>
        <taxon>Insecta</taxon>
        <taxon>Pterygota</taxon>
        <taxon>Neoptera</taxon>
        <taxon>Paraneoptera</taxon>
        <taxon>Thysanoptera</taxon>
        <taxon>Terebrantia</taxon>
        <taxon>Thripoidea</taxon>
        <taxon>Thripidae</taxon>
        <taxon>Frankliniella</taxon>
    </lineage>
</organism>
<proteinExistence type="predicted"/>
<feature type="compositionally biased region" description="Low complexity" evidence="1">
    <location>
        <begin position="215"/>
        <end position="228"/>
    </location>
</feature>